<dbReference type="OrthoDB" id="2374094at2"/>
<sequence length="176" mass="19909">MHGYQLRERLRSTLGTLRAFSFGSLYPALRRLNEAGWIAADEPVADVDAVPLSSRRSRVTYRITDAGRDHLSELLGDGGPDAWSDDGFGVHLAFFARTSAETRLRILEGRRRRVEEKREGLRTAMARAAERLDQYTAELHQLGLDASDREVRWLNELIDTERRGRRSAAGPTPEHP</sequence>
<protein>
    <submittedName>
        <fullName evidence="3">Helix-turn-helix transcriptional regulator</fullName>
    </submittedName>
</protein>
<dbReference type="InterPro" id="IPR005149">
    <property type="entry name" value="Tscrpt_reg_PadR_N"/>
</dbReference>
<evidence type="ECO:0000313" key="3">
    <source>
        <dbReference type="EMBL" id="TKV57166.1"/>
    </source>
</evidence>
<evidence type="ECO:0000259" key="2">
    <source>
        <dbReference type="Pfam" id="PF03551"/>
    </source>
</evidence>
<accession>A0A4U6QBA9</accession>
<dbReference type="InterPro" id="IPR036388">
    <property type="entry name" value="WH-like_DNA-bd_sf"/>
</dbReference>
<keyword evidence="4" id="KW-1185">Reference proteome</keyword>
<gene>
    <name evidence="3" type="ORF">FDO65_19550</name>
</gene>
<dbReference type="InterPro" id="IPR036390">
    <property type="entry name" value="WH_DNA-bd_sf"/>
</dbReference>
<feature type="domain" description="Transcription regulator PadR N-terminal" evidence="2">
    <location>
        <begin position="1"/>
        <end position="72"/>
    </location>
</feature>
<proteinExistence type="predicted"/>
<dbReference type="Gene3D" id="1.10.10.10">
    <property type="entry name" value="Winged helix-like DNA-binding domain superfamily/Winged helix DNA-binding domain"/>
    <property type="match status" value="1"/>
</dbReference>
<dbReference type="InterPro" id="IPR052509">
    <property type="entry name" value="Metal_resp_DNA-bind_regulator"/>
</dbReference>
<name>A0A4U6QBA9_9ACTN</name>
<dbReference type="Pfam" id="PF03551">
    <property type="entry name" value="PadR"/>
    <property type="match status" value="1"/>
</dbReference>
<comment type="caution">
    <text evidence="3">The sequence shown here is derived from an EMBL/GenBank/DDBJ whole genome shotgun (WGS) entry which is preliminary data.</text>
</comment>
<keyword evidence="1" id="KW-0175">Coiled coil</keyword>
<organism evidence="3 4">
    <name type="scientific">Nakamurella flava</name>
    <dbReference type="NCBI Taxonomy" id="2576308"/>
    <lineage>
        <taxon>Bacteria</taxon>
        <taxon>Bacillati</taxon>
        <taxon>Actinomycetota</taxon>
        <taxon>Actinomycetes</taxon>
        <taxon>Nakamurellales</taxon>
        <taxon>Nakamurellaceae</taxon>
        <taxon>Nakamurella</taxon>
    </lineage>
</organism>
<evidence type="ECO:0000256" key="1">
    <source>
        <dbReference type="SAM" id="Coils"/>
    </source>
</evidence>
<evidence type="ECO:0000313" key="4">
    <source>
        <dbReference type="Proteomes" id="UP000306985"/>
    </source>
</evidence>
<dbReference type="RefSeq" id="WP_137451552.1">
    <property type="nucleotide sequence ID" value="NZ_SZZH01000006.1"/>
</dbReference>
<dbReference type="EMBL" id="SZZH01000006">
    <property type="protein sequence ID" value="TKV57166.1"/>
    <property type="molecule type" value="Genomic_DNA"/>
</dbReference>
<dbReference type="Proteomes" id="UP000306985">
    <property type="component" value="Unassembled WGS sequence"/>
</dbReference>
<dbReference type="SUPFAM" id="SSF46785">
    <property type="entry name" value="Winged helix' DNA-binding domain"/>
    <property type="match status" value="1"/>
</dbReference>
<dbReference type="AlphaFoldDB" id="A0A4U6QBA9"/>
<dbReference type="PANTHER" id="PTHR33169:SF26">
    <property type="entry name" value="CONSERVED PROTEIN"/>
    <property type="match status" value="1"/>
</dbReference>
<dbReference type="PANTHER" id="PTHR33169">
    <property type="entry name" value="PADR-FAMILY TRANSCRIPTIONAL REGULATOR"/>
    <property type="match status" value="1"/>
</dbReference>
<reference evidence="3 4" key="1">
    <citation type="submission" date="2019-05" db="EMBL/GenBank/DDBJ databases">
        <title>Nakamurella sp. N5BH11, whole genome shotgun sequence.</title>
        <authorList>
            <person name="Tuo L."/>
        </authorList>
    </citation>
    <scope>NUCLEOTIDE SEQUENCE [LARGE SCALE GENOMIC DNA]</scope>
    <source>
        <strain evidence="3 4">N5BH11</strain>
    </source>
</reference>
<feature type="coiled-coil region" evidence="1">
    <location>
        <begin position="97"/>
        <end position="145"/>
    </location>
</feature>